<name>A0AAD7Z8C4_DIPPU</name>
<evidence type="ECO:0000256" key="1">
    <source>
        <dbReference type="SAM" id="Phobius"/>
    </source>
</evidence>
<reference evidence="2" key="2">
    <citation type="submission" date="2023-05" db="EMBL/GenBank/DDBJ databases">
        <authorList>
            <person name="Fouks B."/>
        </authorList>
    </citation>
    <scope>NUCLEOTIDE SEQUENCE</scope>
    <source>
        <strain evidence="2">Stay&amp;Tobe</strain>
        <tissue evidence="2">Testes</tissue>
    </source>
</reference>
<comment type="caution">
    <text evidence="2">The sequence shown here is derived from an EMBL/GenBank/DDBJ whole genome shotgun (WGS) entry which is preliminary data.</text>
</comment>
<dbReference type="AlphaFoldDB" id="A0AAD7Z8C4"/>
<sequence length="92" mass="10734">LCQLQMECYISFLGLGVYLMLWYCVALGRGTFILLSTNFRLTSLCVHYVYCSIFIDSYLKRSDLDIHLNNFSKNSSKKIFELSLMNIIIIFI</sequence>
<organism evidence="2 3">
    <name type="scientific">Diploptera punctata</name>
    <name type="common">Pacific beetle cockroach</name>
    <dbReference type="NCBI Taxonomy" id="6984"/>
    <lineage>
        <taxon>Eukaryota</taxon>
        <taxon>Metazoa</taxon>
        <taxon>Ecdysozoa</taxon>
        <taxon>Arthropoda</taxon>
        <taxon>Hexapoda</taxon>
        <taxon>Insecta</taxon>
        <taxon>Pterygota</taxon>
        <taxon>Neoptera</taxon>
        <taxon>Polyneoptera</taxon>
        <taxon>Dictyoptera</taxon>
        <taxon>Blattodea</taxon>
        <taxon>Blaberoidea</taxon>
        <taxon>Blaberidae</taxon>
        <taxon>Diplopterinae</taxon>
        <taxon>Diploptera</taxon>
    </lineage>
</organism>
<feature type="non-terminal residue" evidence="2">
    <location>
        <position position="92"/>
    </location>
</feature>
<evidence type="ECO:0000313" key="2">
    <source>
        <dbReference type="EMBL" id="KAJ9575462.1"/>
    </source>
</evidence>
<feature type="non-terminal residue" evidence="2">
    <location>
        <position position="1"/>
    </location>
</feature>
<reference evidence="2" key="1">
    <citation type="journal article" date="2023" name="IScience">
        <title>Live-bearing cockroach genome reveals convergent evolutionary mechanisms linked to viviparity in insects and beyond.</title>
        <authorList>
            <person name="Fouks B."/>
            <person name="Harrison M.C."/>
            <person name="Mikhailova A.A."/>
            <person name="Marchal E."/>
            <person name="English S."/>
            <person name="Carruthers M."/>
            <person name="Jennings E.C."/>
            <person name="Chiamaka E.L."/>
            <person name="Frigard R.A."/>
            <person name="Pippel M."/>
            <person name="Attardo G.M."/>
            <person name="Benoit J.B."/>
            <person name="Bornberg-Bauer E."/>
            <person name="Tobe S.S."/>
        </authorList>
    </citation>
    <scope>NUCLEOTIDE SEQUENCE</scope>
    <source>
        <strain evidence="2">Stay&amp;Tobe</strain>
    </source>
</reference>
<keyword evidence="1" id="KW-0812">Transmembrane</keyword>
<feature type="transmembrane region" description="Helical" evidence="1">
    <location>
        <begin position="12"/>
        <end position="35"/>
    </location>
</feature>
<accession>A0AAD7Z8C4</accession>
<proteinExistence type="predicted"/>
<dbReference type="EMBL" id="JASPKZ010009837">
    <property type="protein sequence ID" value="KAJ9575462.1"/>
    <property type="molecule type" value="Genomic_DNA"/>
</dbReference>
<protein>
    <submittedName>
        <fullName evidence="2">Uncharacterized protein</fullName>
    </submittedName>
</protein>
<keyword evidence="1" id="KW-1133">Transmembrane helix</keyword>
<keyword evidence="3" id="KW-1185">Reference proteome</keyword>
<evidence type="ECO:0000313" key="3">
    <source>
        <dbReference type="Proteomes" id="UP001233999"/>
    </source>
</evidence>
<dbReference type="Proteomes" id="UP001233999">
    <property type="component" value="Unassembled WGS sequence"/>
</dbReference>
<keyword evidence="1" id="KW-0472">Membrane</keyword>
<gene>
    <name evidence="2" type="ORF">L9F63_007667</name>
</gene>